<sequence length="985" mass="107159">MEPAAKRPRTGPSHLGQQQNDEDDELNYEPEEVSQMRDPGYQLEQSRNFAAFKLKSTFEHIFAKYEKDFTGIGDEIDLKTGKVVINNGHLENMRHERDMGVPDEEEEEDEGMLLEEGFGSDDEEEDDDEHGAETAGQPDEEEEERILHGKKGGSTSTALTRRPSTEIQRRPSLSSIGGLGSEQRLSSLVAPRRPGSSSSVLPGSVWGADPEPADPTWKVPEIRKPKLGDSLMANMHGSRYRFPISYQSIWSSRPDTEEEKMTADPSRIDMKMLSRARQESLRVGRPTSMKLLQAFTAQDDDNDDDILGVSIAERAPRAEKKKEPTPTGDGEPSVETPDKNAKEDQPVVSVEDPTTREAPKKSSPSQKEAKGKSKKPKQSKQQKEKEKLQVAEVQVQEKNKQLEMPAENRVESDKAQPADLAIAEEMSSETPNFVTGDEAQRLPKQKLVIELLSKTPPPGDITEVLEPEDADTYRLNEAFDLPKPSDATAPEENTSASELQIDADTVLAETNGGSAENASENTENQSSKAPKPPKEKFVRHQIDPSYDFSDDEEGIPTTRVPTRIQKPASASPIGNATAPVTDVVEYVASTSKVPLNDAETMTANEEEEEDGEDQIQTSPATPLVDKLDGMDLDAAQPETPEALAEAPEELTDAGGHSSPRESTEDPSTMEQRSVAEPDEEDTILPDVETERPEVAGTVEASSSPVNSPIALPDDAHLPDSQDNQEEGFSVPLLDDVGEESATEPEAEPEPESVDIELPALPFPTQNPASNPPRSKPGRPRKSNAASENGATSPMRTLNLNSSSPLKRRASNALKPRKSVKFNKKPSSPAATTRPHHEQPSLPAAPSSSTIKASPRTPSARRSFVSLLSDDEDELTLDLFKSWTNTSGGSAPGSSGRKKTSYAPVLLAGPQTKIKTPMKQRSHNVGSGGGTGRGKKRKAAWAFAVTPTKVQFGSPSGSLVKTPGGHMRRCGEDGFKCDRDFCFTCL</sequence>
<feature type="region of interest" description="Disordered" evidence="1">
    <location>
        <begin position="1"/>
        <end position="40"/>
    </location>
</feature>
<reference evidence="2" key="1">
    <citation type="journal article" date="2020" name="Phytopathology">
        <title>Genome sequence and comparative analysis of Colletotrichum gloeosporioides isolated from Liriodendron leaves.</title>
        <authorList>
            <person name="Fu F.F."/>
            <person name="Hao Z."/>
            <person name="Wang P."/>
            <person name="Lu Y."/>
            <person name="Xue L.J."/>
            <person name="Wei G."/>
            <person name="Tian Y."/>
            <person name="Baishi H."/>
            <person name="Xu H."/>
            <person name="Shi J."/>
            <person name="Cheng T."/>
            <person name="Wang G."/>
            <person name="Yi Y."/>
            <person name="Chen J."/>
        </authorList>
    </citation>
    <scope>NUCLEOTIDE SEQUENCE</scope>
    <source>
        <strain evidence="2">Lc1</strain>
    </source>
</reference>
<feature type="compositionally biased region" description="Polar residues" evidence="1">
    <location>
        <begin position="511"/>
        <end position="528"/>
    </location>
</feature>
<feature type="compositionally biased region" description="Low complexity" evidence="1">
    <location>
        <begin position="192"/>
        <end position="205"/>
    </location>
</feature>
<gene>
    <name evidence="2" type="ORF">GCG54_00000137</name>
</gene>
<feature type="compositionally biased region" description="Acidic residues" evidence="1">
    <location>
        <begin position="735"/>
        <end position="754"/>
    </location>
</feature>
<evidence type="ECO:0000256" key="1">
    <source>
        <dbReference type="SAM" id="MobiDB-lite"/>
    </source>
</evidence>
<organism evidence="2 3">
    <name type="scientific">Colletotrichum gloeosporioides</name>
    <name type="common">Anthracnose fungus</name>
    <name type="synonym">Glomerella cingulata</name>
    <dbReference type="NCBI Taxonomy" id="474922"/>
    <lineage>
        <taxon>Eukaryota</taxon>
        <taxon>Fungi</taxon>
        <taxon>Dikarya</taxon>
        <taxon>Ascomycota</taxon>
        <taxon>Pezizomycotina</taxon>
        <taxon>Sordariomycetes</taxon>
        <taxon>Hypocreomycetidae</taxon>
        <taxon>Glomerellales</taxon>
        <taxon>Glomerellaceae</taxon>
        <taxon>Colletotrichum</taxon>
        <taxon>Colletotrichum gloeosporioides species complex</taxon>
    </lineage>
</organism>
<dbReference type="PANTHER" id="PTHR15992:SF5">
    <property type="entry name" value="HOLLIDAY JUNCTION RECOGNITION PROTEIN"/>
    <property type="match status" value="1"/>
</dbReference>
<evidence type="ECO:0008006" key="4">
    <source>
        <dbReference type="Google" id="ProtNLM"/>
    </source>
</evidence>
<evidence type="ECO:0000313" key="2">
    <source>
        <dbReference type="EMBL" id="KAF3806771.1"/>
    </source>
</evidence>
<keyword evidence="3" id="KW-1185">Reference proteome</keyword>
<feature type="compositionally biased region" description="Polar residues" evidence="1">
    <location>
        <begin position="784"/>
        <end position="804"/>
    </location>
</feature>
<dbReference type="RefSeq" id="XP_045265930.1">
    <property type="nucleotide sequence ID" value="XM_045400280.1"/>
</dbReference>
<dbReference type="PANTHER" id="PTHR15992">
    <property type="entry name" value="HOLLIDAY JUNCTION RECOGNITION PROTEIN"/>
    <property type="match status" value="1"/>
</dbReference>
<protein>
    <recommendedName>
        <fullName evidence="4">Centromere protein Scm3</fullName>
    </recommendedName>
</protein>
<dbReference type="GO" id="GO:0042393">
    <property type="term" value="F:histone binding"/>
    <property type="evidence" value="ECO:0007669"/>
    <property type="project" value="InterPro"/>
</dbReference>
<proteinExistence type="predicted"/>
<feature type="region of interest" description="Disordered" evidence="1">
    <location>
        <begin position="88"/>
        <end position="220"/>
    </location>
</feature>
<feature type="compositionally biased region" description="Basic and acidic residues" evidence="1">
    <location>
        <begin position="381"/>
        <end position="416"/>
    </location>
</feature>
<dbReference type="GeneID" id="69007310"/>
<dbReference type="GO" id="GO:0046982">
    <property type="term" value="F:protein heterodimerization activity"/>
    <property type="evidence" value="ECO:0007669"/>
    <property type="project" value="InterPro"/>
</dbReference>
<dbReference type="InterPro" id="IPR009072">
    <property type="entry name" value="Histone-fold"/>
</dbReference>
<dbReference type="InterPro" id="IPR018465">
    <property type="entry name" value="Scm3/HJURP"/>
</dbReference>
<feature type="compositionally biased region" description="Acidic residues" evidence="1">
    <location>
        <begin position="20"/>
        <end position="32"/>
    </location>
</feature>
<feature type="compositionally biased region" description="Basic and acidic residues" evidence="1">
    <location>
        <begin position="91"/>
        <end position="100"/>
    </location>
</feature>
<feature type="compositionally biased region" description="Acidic residues" evidence="1">
    <location>
        <begin position="604"/>
        <end position="613"/>
    </location>
</feature>
<feature type="compositionally biased region" description="Basic residues" evidence="1">
    <location>
        <begin position="805"/>
        <end position="823"/>
    </location>
</feature>
<reference evidence="2" key="2">
    <citation type="submission" date="2020-03" db="EMBL/GenBank/DDBJ databases">
        <authorList>
            <person name="Fu F.-F."/>
            <person name="Chen J."/>
        </authorList>
    </citation>
    <scope>NUCLEOTIDE SEQUENCE</scope>
    <source>
        <strain evidence="2">Lc1</strain>
    </source>
</reference>
<accession>A0A8H4CMS8</accession>
<feature type="compositionally biased region" description="Acidic residues" evidence="1">
    <location>
        <begin position="101"/>
        <end position="130"/>
    </location>
</feature>
<feature type="compositionally biased region" description="Basic and acidic residues" evidence="1">
    <location>
        <begin position="336"/>
        <end position="345"/>
    </location>
</feature>
<dbReference type="Proteomes" id="UP000613401">
    <property type="component" value="Unassembled WGS sequence"/>
</dbReference>
<dbReference type="Pfam" id="PF10384">
    <property type="entry name" value="Scm3"/>
    <property type="match status" value="1"/>
</dbReference>
<dbReference type="Gene3D" id="1.10.20.10">
    <property type="entry name" value="Histone, subunit A"/>
    <property type="match status" value="1"/>
</dbReference>
<feature type="region of interest" description="Disordered" evidence="1">
    <location>
        <begin position="595"/>
        <end position="857"/>
    </location>
</feature>
<feature type="compositionally biased region" description="Low complexity" evidence="1">
    <location>
        <begin position="634"/>
        <end position="645"/>
    </location>
</feature>
<feature type="region of interest" description="Disordered" evidence="1">
    <location>
        <begin position="477"/>
        <end position="576"/>
    </location>
</feature>
<feature type="compositionally biased region" description="Basic and acidic residues" evidence="1">
    <location>
        <begin position="532"/>
        <end position="542"/>
    </location>
</feature>
<evidence type="ECO:0000313" key="3">
    <source>
        <dbReference type="Proteomes" id="UP000613401"/>
    </source>
</evidence>
<feature type="region of interest" description="Disordered" evidence="1">
    <location>
        <begin position="294"/>
        <end position="416"/>
    </location>
</feature>
<comment type="caution">
    <text evidence="2">The sequence shown here is derived from an EMBL/GenBank/DDBJ whole genome shotgun (WGS) entry which is preliminary data.</text>
</comment>
<feature type="compositionally biased region" description="Basic and acidic residues" evidence="1">
    <location>
        <begin position="314"/>
        <end position="324"/>
    </location>
</feature>
<name>A0A8H4CMS8_COLGL</name>
<dbReference type="EMBL" id="WVTB01000033">
    <property type="protein sequence ID" value="KAF3806771.1"/>
    <property type="molecule type" value="Genomic_DNA"/>
</dbReference>
<dbReference type="AlphaFoldDB" id="A0A8H4CMS8"/>
<feature type="region of interest" description="Disordered" evidence="1">
    <location>
        <begin position="915"/>
        <end position="935"/>
    </location>
</feature>
<dbReference type="GO" id="GO:0005634">
    <property type="term" value="C:nucleus"/>
    <property type="evidence" value="ECO:0007669"/>
    <property type="project" value="InterPro"/>
</dbReference>